<dbReference type="KEGG" id="cgob:115009278"/>
<reference evidence="8 9" key="1">
    <citation type="submission" date="2025-04" db="UniProtKB">
        <authorList>
            <consortium name="RefSeq"/>
        </authorList>
    </citation>
    <scope>IDENTIFICATION</scope>
</reference>
<dbReference type="GeneID" id="115009278"/>
<keyword evidence="5" id="KW-0539">Nucleus</keyword>
<evidence type="ECO:0000259" key="6">
    <source>
        <dbReference type="Pfam" id="PF05699"/>
    </source>
</evidence>
<keyword evidence="2" id="KW-0479">Metal-binding</keyword>
<dbReference type="GO" id="GO:0008270">
    <property type="term" value="F:zinc ion binding"/>
    <property type="evidence" value="ECO:0007669"/>
    <property type="project" value="UniProtKB-KW"/>
</dbReference>
<dbReference type="KEGG" id="cgob:115009277"/>
<dbReference type="PANTHER" id="PTHR46481:SF10">
    <property type="entry name" value="ZINC FINGER BED DOMAIN-CONTAINING PROTEIN 39"/>
    <property type="match status" value="1"/>
</dbReference>
<name>A0A6J2PUL8_COTGO</name>
<dbReference type="RefSeq" id="XP_029289021.1">
    <property type="nucleotide sequence ID" value="XM_029433161.1"/>
</dbReference>
<keyword evidence="4" id="KW-0862">Zinc</keyword>
<dbReference type="SUPFAM" id="SSF53098">
    <property type="entry name" value="Ribonuclease H-like"/>
    <property type="match status" value="1"/>
</dbReference>
<dbReference type="GO" id="GO:0005634">
    <property type="term" value="C:nucleus"/>
    <property type="evidence" value="ECO:0007669"/>
    <property type="project" value="UniProtKB-SubCell"/>
</dbReference>
<evidence type="ECO:0000256" key="3">
    <source>
        <dbReference type="ARBA" id="ARBA00022771"/>
    </source>
</evidence>
<dbReference type="InterPro" id="IPR012337">
    <property type="entry name" value="RNaseH-like_sf"/>
</dbReference>
<evidence type="ECO:0000256" key="2">
    <source>
        <dbReference type="ARBA" id="ARBA00022723"/>
    </source>
</evidence>
<organism evidence="7 9">
    <name type="scientific">Cottoperca gobio</name>
    <name type="common">Frogmouth</name>
    <name type="synonym">Aphritis gobio</name>
    <dbReference type="NCBI Taxonomy" id="56716"/>
    <lineage>
        <taxon>Eukaryota</taxon>
        <taxon>Metazoa</taxon>
        <taxon>Chordata</taxon>
        <taxon>Craniata</taxon>
        <taxon>Vertebrata</taxon>
        <taxon>Euteleostomi</taxon>
        <taxon>Actinopterygii</taxon>
        <taxon>Neopterygii</taxon>
        <taxon>Teleostei</taxon>
        <taxon>Neoteleostei</taxon>
        <taxon>Acanthomorphata</taxon>
        <taxon>Eupercaria</taxon>
        <taxon>Perciformes</taxon>
        <taxon>Notothenioidei</taxon>
        <taxon>Bovichtidae</taxon>
        <taxon>Cottoperca</taxon>
    </lineage>
</organism>
<dbReference type="PANTHER" id="PTHR46481">
    <property type="entry name" value="ZINC FINGER BED DOMAIN-CONTAINING PROTEIN 4"/>
    <property type="match status" value="1"/>
</dbReference>
<evidence type="ECO:0000313" key="8">
    <source>
        <dbReference type="RefSeq" id="XP_029289020.1"/>
    </source>
</evidence>
<accession>A0A6J2PUL8</accession>
<evidence type="ECO:0000256" key="5">
    <source>
        <dbReference type="ARBA" id="ARBA00023242"/>
    </source>
</evidence>
<dbReference type="Proteomes" id="UP000504630">
    <property type="component" value="Chromosome 6"/>
</dbReference>
<evidence type="ECO:0000256" key="4">
    <source>
        <dbReference type="ARBA" id="ARBA00022833"/>
    </source>
</evidence>
<proteinExistence type="predicted"/>
<evidence type="ECO:0000256" key="1">
    <source>
        <dbReference type="ARBA" id="ARBA00004123"/>
    </source>
</evidence>
<dbReference type="InterPro" id="IPR052035">
    <property type="entry name" value="ZnF_BED_domain_contain"/>
</dbReference>
<sequence length="189" mass="21204">MEVLDEDPAYVERFKTAFKTDLSERQANINNGWLKMASALDPRFKDLKYLPRGERQEVWTSLEALLHKEPSRATPGPSEEPAKMKRSLLLLASDSDSDGEMGPNRALSLYKAEPSISMEECPLQWWSTHAGTHLQLSALARKYLATPATSVPCERLFSLAGNIVQKKSAALTSENVNKLVCLSDWLRKK</sequence>
<evidence type="ECO:0000313" key="7">
    <source>
        <dbReference type="Proteomes" id="UP000504630"/>
    </source>
</evidence>
<keyword evidence="3" id="KW-0863">Zinc-finger</keyword>
<comment type="subcellular location">
    <subcellularLocation>
        <location evidence="1">Nucleus</location>
    </subcellularLocation>
</comment>
<protein>
    <submittedName>
        <fullName evidence="8 9">Zinc finger BED domain-containing protein 4-like</fullName>
    </submittedName>
</protein>
<feature type="domain" description="HAT C-terminal dimerisation" evidence="6">
    <location>
        <begin position="107"/>
        <end position="186"/>
    </location>
</feature>
<gene>
    <name evidence="9" type="primary">LOC115009278</name>
    <name evidence="8" type="synonym">LOC115009277</name>
</gene>
<dbReference type="RefSeq" id="XP_029289020.1">
    <property type="nucleotide sequence ID" value="XM_029433160.1"/>
</dbReference>
<dbReference type="OrthoDB" id="10046500at2759"/>
<evidence type="ECO:0000313" key="9">
    <source>
        <dbReference type="RefSeq" id="XP_029289021.1"/>
    </source>
</evidence>
<dbReference type="InterPro" id="IPR008906">
    <property type="entry name" value="HATC_C_dom"/>
</dbReference>
<keyword evidence="7" id="KW-1185">Reference proteome</keyword>
<dbReference type="Pfam" id="PF05699">
    <property type="entry name" value="Dimer_Tnp_hAT"/>
    <property type="match status" value="1"/>
</dbReference>
<dbReference type="AlphaFoldDB" id="A0A6J2PUL8"/>
<dbReference type="GO" id="GO:0046983">
    <property type="term" value="F:protein dimerization activity"/>
    <property type="evidence" value="ECO:0007669"/>
    <property type="project" value="InterPro"/>
</dbReference>